<dbReference type="EMBL" id="CP001867">
    <property type="protein sequence ID" value="ADB74534.1"/>
    <property type="molecule type" value="Genomic_DNA"/>
</dbReference>
<dbReference type="Gene3D" id="3.40.462.10">
    <property type="entry name" value="FAD-linked oxidases, C-terminal domain"/>
    <property type="match status" value="1"/>
</dbReference>
<dbReference type="InterPro" id="IPR050432">
    <property type="entry name" value="FAD-linked_Oxidoreductases_BP"/>
</dbReference>
<proteinExistence type="inferred from homology"/>
<sequence>MTISLPGLDAVLVTDEATLTACARDYGRVVHRMPSAVLRPAAVRDVVEALRSCGDQALPVAARGQGHSTAGQAQVESGLVIDMSTLDDIGPIQDGRMRVQAGATWRQVLSRTVPLGWSPPVVTGYTGLSVGGTLSMGGIGAASFRRGPQVDNVLALQVVTGEGQLMTCSSSEHPELFSAVLGGVGQYGVIVEATLALTPVAPRARYHLLGYDDADAFFADLRTLTTRDRVDGLYGQVLPSAQGGWSYLLHVVEFYSSTSSDSALLAGLRSAPGARTVMDLDTLAFSTVVDEQLEALGLTHLPRVWRDVFLPGSRIEAFVADALAELAAEELGPAGFVLLFPIRNAARPCALRLPEEEQVVLFDICTSGSPEDPDYVPTQLHEARSMYERARALGGTLYPIGSTPLTTEDWRTHYGSGYQALRTAKEHYDPAIVLTPGAEIF</sequence>
<comment type="similarity">
    <text evidence="2">Belongs to the oxygen-dependent FAD-linked oxidoreductase family.</text>
</comment>
<dbReference type="PANTHER" id="PTHR13878">
    <property type="entry name" value="GULONOLACTONE OXIDASE"/>
    <property type="match status" value="1"/>
</dbReference>
<dbReference type="Gene3D" id="3.30.43.10">
    <property type="entry name" value="Uridine Diphospho-n-acetylenolpyruvylglucosamine Reductase, domain 2"/>
    <property type="match status" value="2"/>
</dbReference>
<dbReference type="AlphaFoldDB" id="D2SE62"/>
<dbReference type="InterPro" id="IPR006093">
    <property type="entry name" value="Oxy_OxRdtase_FAD_BS"/>
</dbReference>
<evidence type="ECO:0000256" key="2">
    <source>
        <dbReference type="ARBA" id="ARBA00005466"/>
    </source>
</evidence>
<evidence type="ECO:0000256" key="4">
    <source>
        <dbReference type="ARBA" id="ARBA00022827"/>
    </source>
</evidence>
<reference evidence="8" key="2">
    <citation type="submission" date="2010-01" db="EMBL/GenBank/DDBJ databases">
        <title>The complete genome of Geodermatophilus obscurus DSM 43160.</title>
        <authorList>
            <consortium name="US DOE Joint Genome Institute (JGI-PGF)"/>
            <person name="Lucas S."/>
            <person name="Copeland A."/>
            <person name="Lapidus A."/>
            <person name="Glavina del Rio T."/>
            <person name="Dalin E."/>
            <person name="Tice H."/>
            <person name="Bruce D."/>
            <person name="Goodwin L."/>
            <person name="Pitluck S."/>
            <person name="Kyrpides N."/>
            <person name="Mavromatis K."/>
            <person name="Ivanova N."/>
            <person name="Munk A.C."/>
            <person name="Brettin T."/>
            <person name="Detter J.C."/>
            <person name="Han C."/>
            <person name="Larimer F."/>
            <person name="Land M."/>
            <person name="Hauser L."/>
            <person name="Markowitz V."/>
            <person name="Cheng J.-F."/>
            <person name="Hugenholtz P."/>
            <person name="Woyke T."/>
            <person name="Wu D."/>
            <person name="Jando M."/>
            <person name="Schneider S."/>
            <person name="Klenk H.-P."/>
            <person name="Eisen J.A."/>
        </authorList>
    </citation>
    <scope>NUCLEOTIDE SEQUENCE [LARGE SCALE GENOMIC DNA]</scope>
    <source>
        <strain evidence="8">ATCC 25078 / DSM 43160 / JCM 3152 / KCC A-0152 / KCTC 9177 / NBRC 13315 / NRRL B-3577 / G-20</strain>
    </source>
</reference>
<dbReference type="InterPro" id="IPR015345">
    <property type="entry name" value="Cytokinin_DH_FAD/cytokin-bd"/>
</dbReference>
<evidence type="ECO:0000313" key="8">
    <source>
        <dbReference type="Proteomes" id="UP000001382"/>
    </source>
</evidence>
<dbReference type="RefSeq" id="WP_012947974.1">
    <property type="nucleotide sequence ID" value="NC_013757.1"/>
</dbReference>
<reference evidence="7 8" key="1">
    <citation type="journal article" date="2010" name="Stand. Genomic Sci.">
        <title>Complete genome sequence of Geodermatophilus obscurus type strain (G-20).</title>
        <authorList>
            <person name="Ivanova N."/>
            <person name="Sikorski J."/>
            <person name="Jando M."/>
            <person name="Munk C."/>
            <person name="Lapidus A."/>
            <person name="Glavina Del Rio T."/>
            <person name="Copeland A."/>
            <person name="Tice H."/>
            <person name="Cheng J.-F."/>
            <person name="Lucas S."/>
            <person name="Chen F."/>
            <person name="Nolan M."/>
            <person name="Bruce D."/>
            <person name="Goodwin L."/>
            <person name="Pitluck S."/>
            <person name="Mavromatis K."/>
            <person name="Mikhailova N."/>
            <person name="Pati A."/>
            <person name="Chen A."/>
            <person name="Palaniappan K."/>
            <person name="Land M."/>
            <person name="Hauser L."/>
            <person name="Chang Y.-J."/>
            <person name="Jeffries C.D."/>
            <person name="Meincke L."/>
            <person name="Brettin T."/>
            <person name="Detter J.C."/>
            <person name="Detter J.C."/>
            <person name="Rohde M."/>
            <person name="Goeker M."/>
            <person name="Bristow J."/>
            <person name="Eisen J.A."/>
            <person name="Markowitz V."/>
            <person name="Hugenholtz P."/>
            <person name="Kyrpides N.C."/>
            <person name="Klenk H.-P."/>
        </authorList>
    </citation>
    <scope>NUCLEOTIDE SEQUENCE [LARGE SCALE GENOMIC DNA]</scope>
    <source>
        <strain evidence="8">ATCC 25078 / DSM 43160 / JCM 3152 / KCC A-0152 / KCTC 9177 / NBRC 13315 / NRRL B-3577 / G-20</strain>
    </source>
</reference>
<dbReference type="Pfam" id="PF01565">
    <property type="entry name" value="FAD_binding_4"/>
    <property type="match status" value="1"/>
</dbReference>
<dbReference type="SUPFAM" id="SSF56176">
    <property type="entry name" value="FAD-binding/transporter-associated domain-like"/>
    <property type="match status" value="1"/>
</dbReference>
<gene>
    <name evidence="7" type="ordered locus">Gobs_1829</name>
</gene>
<comment type="cofactor">
    <cofactor evidence="1">
        <name>FAD</name>
        <dbReference type="ChEBI" id="CHEBI:57692"/>
    </cofactor>
</comment>
<evidence type="ECO:0000313" key="7">
    <source>
        <dbReference type="EMBL" id="ADB74534.1"/>
    </source>
</evidence>
<evidence type="ECO:0000256" key="3">
    <source>
        <dbReference type="ARBA" id="ARBA00022630"/>
    </source>
</evidence>
<dbReference type="eggNOG" id="COG0277">
    <property type="taxonomic scope" value="Bacteria"/>
</dbReference>
<organism evidence="7 8">
    <name type="scientific">Geodermatophilus obscurus (strain ATCC 25078 / DSM 43160 / JCM 3152 / CCUG 61914 / KCC A-0152 / KCTC 9177 / NBRC 13315 / NRRL B-3577 / G-20)</name>
    <dbReference type="NCBI Taxonomy" id="526225"/>
    <lineage>
        <taxon>Bacteria</taxon>
        <taxon>Bacillati</taxon>
        <taxon>Actinomycetota</taxon>
        <taxon>Actinomycetes</taxon>
        <taxon>Geodermatophilales</taxon>
        <taxon>Geodermatophilaceae</taxon>
        <taxon>Geodermatophilus</taxon>
    </lineage>
</organism>
<keyword evidence="4" id="KW-0274">FAD</keyword>
<feature type="domain" description="FAD-binding PCMH-type" evidence="6">
    <location>
        <begin position="30"/>
        <end position="200"/>
    </location>
</feature>
<dbReference type="InterPro" id="IPR016166">
    <property type="entry name" value="FAD-bd_PCMH"/>
</dbReference>
<dbReference type="InterPro" id="IPR016170">
    <property type="entry name" value="Cytok_DH_C_sf"/>
</dbReference>
<dbReference type="InterPro" id="IPR016169">
    <property type="entry name" value="FAD-bd_PCMH_sub2"/>
</dbReference>
<dbReference type="InterPro" id="IPR016164">
    <property type="entry name" value="FAD-linked_Oxase-like_C"/>
</dbReference>
<keyword evidence="5" id="KW-0560">Oxidoreductase</keyword>
<dbReference type="PROSITE" id="PS51387">
    <property type="entry name" value="FAD_PCMH"/>
    <property type="match status" value="1"/>
</dbReference>
<dbReference type="STRING" id="526225.Gobs_1829"/>
<evidence type="ECO:0000256" key="1">
    <source>
        <dbReference type="ARBA" id="ARBA00001974"/>
    </source>
</evidence>
<dbReference type="GO" id="GO:0071949">
    <property type="term" value="F:FAD binding"/>
    <property type="evidence" value="ECO:0007669"/>
    <property type="project" value="InterPro"/>
</dbReference>
<evidence type="ECO:0000256" key="5">
    <source>
        <dbReference type="ARBA" id="ARBA00023002"/>
    </source>
</evidence>
<dbReference type="HOGENOM" id="CLU_024955_1_1_11"/>
<dbReference type="InterPro" id="IPR006094">
    <property type="entry name" value="Oxid_FAD_bind_N"/>
</dbReference>
<dbReference type="Gene3D" id="3.30.465.10">
    <property type="match status" value="1"/>
</dbReference>
<dbReference type="Proteomes" id="UP000001382">
    <property type="component" value="Chromosome"/>
</dbReference>
<dbReference type="KEGG" id="gob:Gobs_1829"/>
<name>D2SE62_GEOOG</name>
<evidence type="ECO:0000259" key="6">
    <source>
        <dbReference type="PROSITE" id="PS51387"/>
    </source>
</evidence>
<dbReference type="Pfam" id="PF09265">
    <property type="entry name" value="Cytokin-bind"/>
    <property type="match status" value="1"/>
</dbReference>
<dbReference type="SUPFAM" id="SSF55103">
    <property type="entry name" value="FAD-linked oxidases, C-terminal domain"/>
    <property type="match status" value="1"/>
</dbReference>
<dbReference type="PANTHER" id="PTHR13878:SF53">
    <property type="entry name" value="CYTOKININ DEHYDROGENASE 6"/>
    <property type="match status" value="1"/>
</dbReference>
<dbReference type="GO" id="GO:0009690">
    <property type="term" value="P:cytokinin metabolic process"/>
    <property type="evidence" value="ECO:0007669"/>
    <property type="project" value="InterPro"/>
</dbReference>
<keyword evidence="8" id="KW-1185">Reference proteome</keyword>
<dbReference type="GO" id="GO:0019139">
    <property type="term" value="F:cytokinin dehydrogenase activity"/>
    <property type="evidence" value="ECO:0007669"/>
    <property type="project" value="InterPro"/>
</dbReference>
<dbReference type="PROSITE" id="PS00862">
    <property type="entry name" value="OX2_COVAL_FAD"/>
    <property type="match status" value="1"/>
</dbReference>
<dbReference type="InterPro" id="IPR016167">
    <property type="entry name" value="FAD-bd_PCMH_sub1"/>
</dbReference>
<keyword evidence="3" id="KW-0285">Flavoprotein</keyword>
<dbReference type="InterPro" id="IPR036318">
    <property type="entry name" value="FAD-bd_PCMH-like_sf"/>
</dbReference>
<protein>
    <submittedName>
        <fullName evidence="7">FAD linked oxidase domain protein</fullName>
    </submittedName>
</protein>
<accession>D2SE62</accession>